<name>A0A0A9C9J7_ARUDO</name>
<organism evidence="1">
    <name type="scientific">Arundo donax</name>
    <name type="common">Giant reed</name>
    <name type="synonym">Donax arundinaceus</name>
    <dbReference type="NCBI Taxonomy" id="35708"/>
    <lineage>
        <taxon>Eukaryota</taxon>
        <taxon>Viridiplantae</taxon>
        <taxon>Streptophyta</taxon>
        <taxon>Embryophyta</taxon>
        <taxon>Tracheophyta</taxon>
        <taxon>Spermatophyta</taxon>
        <taxon>Magnoliopsida</taxon>
        <taxon>Liliopsida</taxon>
        <taxon>Poales</taxon>
        <taxon>Poaceae</taxon>
        <taxon>PACMAD clade</taxon>
        <taxon>Arundinoideae</taxon>
        <taxon>Arundineae</taxon>
        <taxon>Arundo</taxon>
    </lineage>
</organism>
<protein>
    <submittedName>
        <fullName evidence="1">Uncharacterized protein</fullName>
    </submittedName>
</protein>
<reference evidence="1" key="2">
    <citation type="journal article" date="2015" name="Data Brief">
        <title>Shoot transcriptome of the giant reed, Arundo donax.</title>
        <authorList>
            <person name="Barrero R.A."/>
            <person name="Guerrero F.D."/>
            <person name="Moolhuijzen P."/>
            <person name="Goolsby J.A."/>
            <person name="Tidwell J."/>
            <person name="Bellgard S.E."/>
            <person name="Bellgard M.I."/>
        </authorList>
    </citation>
    <scope>NUCLEOTIDE SEQUENCE</scope>
    <source>
        <tissue evidence="1">Shoot tissue taken approximately 20 cm above the soil surface</tissue>
    </source>
</reference>
<sequence length="36" mass="4269">MLSVAQRFVTNGKRSSSYVKYTRLHNSYFCNKLRRG</sequence>
<accession>A0A0A9C9J7</accession>
<reference evidence="1" key="1">
    <citation type="submission" date="2014-09" db="EMBL/GenBank/DDBJ databases">
        <authorList>
            <person name="Magalhaes I.L.F."/>
            <person name="Oliveira U."/>
            <person name="Santos F.R."/>
            <person name="Vidigal T.H.D.A."/>
            <person name="Brescovit A.D."/>
            <person name="Santos A.J."/>
        </authorList>
    </citation>
    <scope>NUCLEOTIDE SEQUENCE</scope>
    <source>
        <tissue evidence="1">Shoot tissue taken approximately 20 cm above the soil surface</tissue>
    </source>
</reference>
<dbReference type="EMBL" id="GBRH01225639">
    <property type="protein sequence ID" value="JAD72256.1"/>
    <property type="molecule type" value="Transcribed_RNA"/>
</dbReference>
<dbReference type="AlphaFoldDB" id="A0A0A9C9J7"/>
<evidence type="ECO:0000313" key="1">
    <source>
        <dbReference type="EMBL" id="JAD72256.1"/>
    </source>
</evidence>
<proteinExistence type="predicted"/>